<dbReference type="GO" id="GO:0031991">
    <property type="term" value="P:regulation of actomyosin contractile ring contraction"/>
    <property type="evidence" value="ECO:0007669"/>
    <property type="project" value="TreeGrafter"/>
</dbReference>
<dbReference type="OrthoDB" id="10256089at2759"/>
<name>A0A8H4W249_9HELO</name>
<feature type="compositionally biased region" description="Polar residues" evidence="2">
    <location>
        <begin position="1179"/>
        <end position="1223"/>
    </location>
</feature>
<feature type="compositionally biased region" description="Basic and acidic residues" evidence="2">
    <location>
        <begin position="268"/>
        <end position="277"/>
    </location>
</feature>
<feature type="region of interest" description="Disordered" evidence="2">
    <location>
        <begin position="1151"/>
        <end position="1263"/>
    </location>
</feature>
<dbReference type="GO" id="GO:0005085">
    <property type="term" value="F:guanyl-nucleotide exchange factor activity"/>
    <property type="evidence" value="ECO:0007669"/>
    <property type="project" value="InterPro"/>
</dbReference>
<feature type="region of interest" description="Disordered" evidence="2">
    <location>
        <begin position="398"/>
        <end position="577"/>
    </location>
</feature>
<keyword evidence="5" id="KW-1185">Reference proteome</keyword>
<feature type="region of interest" description="Disordered" evidence="2">
    <location>
        <begin position="119"/>
        <end position="151"/>
    </location>
</feature>
<dbReference type="GO" id="GO:0035556">
    <property type="term" value="P:intracellular signal transduction"/>
    <property type="evidence" value="ECO:0007669"/>
    <property type="project" value="InterPro"/>
</dbReference>
<dbReference type="InterPro" id="IPR051492">
    <property type="entry name" value="Dynamin-Rho_GEF"/>
</dbReference>
<feature type="compositionally biased region" description="Polar residues" evidence="2">
    <location>
        <begin position="664"/>
        <end position="673"/>
    </location>
</feature>
<evidence type="ECO:0000256" key="2">
    <source>
        <dbReference type="SAM" id="MobiDB-lite"/>
    </source>
</evidence>
<protein>
    <recommendedName>
        <fullName evidence="3">DH domain-containing protein</fullName>
    </recommendedName>
</protein>
<feature type="coiled-coil region" evidence="1">
    <location>
        <begin position="985"/>
        <end position="1012"/>
    </location>
</feature>
<evidence type="ECO:0000313" key="4">
    <source>
        <dbReference type="EMBL" id="KAF4631363.1"/>
    </source>
</evidence>
<dbReference type="Gene3D" id="1.20.1270.60">
    <property type="entry name" value="Arfaptin homology (AH) domain/BAR domain"/>
    <property type="match status" value="1"/>
</dbReference>
<dbReference type="Proteomes" id="UP000566819">
    <property type="component" value="Unassembled WGS sequence"/>
</dbReference>
<feature type="domain" description="DH" evidence="3">
    <location>
        <begin position="584"/>
        <end position="810"/>
    </location>
</feature>
<feature type="region of interest" description="Disordered" evidence="2">
    <location>
        <begin position="67"/>
        <end position="104"/>
    </location>
</feature>
<dbReference type="PANTHER" id="PTHR22834:SF20">
    <property type="entry name" value="SH3 DOMAIN-CONTAINING PROTEIN"/>
    <property type="match status" value="1"/>
</dbReference>
<dbReference type="PROSITE" id="PS00741">
    <property type="entry name" value="DH_1"/>
    <property type="match status" value="1"/>
</dbReference>
<evidence type="ECO:0000313" key="5">
    <source>
        <dbReference type="Proteomes" id="UP000566819"/>
    </source>
</evidence>
<feature type="compositionally biased region" description="Polar residues" evidence="2">
    <location>
        <begin position="1151"/>
        <end position="1160"/>
    </location>
</feature>
<dbReference type="PROSITE" id="PS50010">
    <property type="entry name" value="DH_2"/>
    <property type="match status" value="1"/>
</dbReference>
<feature type="compositionally biased region" description="Pro residues" evidence="2">
    <location>
        <begin position="499"/>
        <end position="510"/>
    </location>
</feature>
<feature type="compositionally biased region" description="Basic and acidic residues" evidence="2">
    <location>
        <begin position="1251"/>
        <end position="1263"/>
    </location>
</feature>
<feature type="compositionally biased region" description="Acidic residues" evidence="2">
    <location>
        <begin position="347"/>
        <end position="356"/>
    </location>
</feature>
<gene>
    <name evidence="4" type="ORF">G7Y89_g6769</name>
</gene>
<feature type="region of interest" description="Disordered" evidence="2">
    <location>
        <begin position="206"/>
        <end position="277"/>
    </location>
</feature>
<dbReference type="SUPFAM" id="SSF48065">
    <property type="entry name" value="DBL homology domain (DH-domain)"/>
    <property type="match status" value="1"/>
</dbReference>
<feature type="region of interest" description="Disordered" evidence="2">
    <location>
        <begin position="1084"/>
        <end position="1133"/>
    </location>
</feature>
<evidence type="ECO:0000256" key="1">
    <source>
        <dbReference type="SAM" id="Coils"/>
    </source>
</evidence>
<feature type="compositionally biased region" description="Basic and acidic residues" evidence="2">
    <location>
        <begin position="419"/>
        <end position="432"/>
    </location>
</feature>
<proteinExistence type="predicted"/>
<feature type="compositionally biased region" description="Basic and acidic residues" evidence="2">
    <location>
        <begin position="540"/>
        <end position="555"/>
    </location>
</feature>
<feature type="region of interest" description="Disordered" evidence="2">
    <location>
        <begin position="655"/>
        <end position="678"/>
    </location>
</feature>
<dbReference type="CDD" id="cd00160">
    <property type="entry name" value="RhoGEF"/>
    <property type="match status" value="1"/>
</dbReference>
<dbReference type="InterPro" id="IPR027267">
    <property type="entry name" value="AH/BAR_dom_sf"/>
</dbReference>
<dbReference type="Pfam" id="PF00621">
    <property type="entry name" value="RhoGEF"/>
    <property type="match status" value="1"/>
</dbReference>
<accession>A0A8H4W249</accession>
<dbReference type="GO" id="GO:0005737">
    <property type="term" value="C:cytoplasm"/>
    <property type="evidence" value="ECO:0007669"/>
    <property type="project" value="TreeGrafter"/>
</dbReference>
<dbReference type="GO" id="GO:0032955">
    <property type="term" value="P:regulation of division septum assembly"/>
    <property type="evidence" value="ECO:0007669"/>
    <property type="project" value="TreeGrafter"/>
</dbReference>
<feature type="compositionally biased region" description="Low complexity" evidence="2">
    <location>
        <begin position="463"/>
        <end position="473"/>
    </location>
</feature>
<feature type="compositionally biased region" description="Polar residues" evidence="2">
    <location>
        <begin position="527"/>
        <end position="538"/>
    </location>
</feature>
<dbReference type="InterPro" id="IPR001331">
    <property type="entry name" value="GDS_CDC24_CS"/>
</dbReference>
<dbReference type="PANTHER" id="PTHR22834">
    <property type="entry name" value="NUCLEAR FUSION PROTEIN FUS2"/>
    <property type="match status" value="1"/>
</dbReference>
<feature type="region of interest" description="Disordered" evidence="2">
    <location>
        <begin position="328"/>
        <end position="374"/>
    </location>
</feature>
<dbReference type="InterPro" id="IPR000219">
    <property type="entry name" value="DH_dom"/>
</dbReference>
<dbReference type="SUPFAM" id="SSF103657">
    <property type="entry name" value="BAR/IMD domain-like"/>
    <property type="match status" value="1"/>
</dbReference>
<evidence type="ECO:0000259" key="3">
    <source>
        <dbReference type="PROSITE" id="PS50010"/>
    </source>
</evidence>
<feature type="compositionally biased region" description="Polar residues" evidence="2">
    <location>
        <begin position="1103"/>
        <end position="1121"/>
    </location>
</feature>
<dbReference type="Gene3D" id="1.20.900.10">
    <property type="entry name" value="Dbl homology (DH) domain"/>
    <property type="match status" value="1"/>
</dbReference>
<keyword evidence="1" id="KW-0175">Coiled coil</keyword>
<reference evidence="4 5" key="1">
    <citation type="submission" date="2020-03" db="EMBL/GenBank/DDBJ databases">
        <title>Draft Genome Sequence of Cudoniella acicularis.</title>
        <authorList>
            <person name="Buettner E."/>
            <person name="Kellner H."/>
        </authorList>
    </citation>
    <scope>NUCLEOTIDE SEQUENCE [LARGE SCALE GENOMIC DNA]</scope>
    <source>
        <strain evidence="4 5">DSM 108380</strain>
    </source>
</reference>
<comment type="caution">
    <text evidence="4">The sequence shown here is derived from an EMBL/GenBank/DDBJ whole genome shotgun (WGS) entry which is preliminary data.</text>
</comment>
<organism evidence="4 5">
    <name type="scientific">Cudoniella acicularis</name>
    <dbReference type="NCBI Taxonomy" id="354080"/>
    <lineage>
        <taxon>Eukaryota</taxon>
        <taxon>Fungi</taxon>
        <taxon>Dikarya</taxon>
        <taxon>Ascomycota</taxon>
        <taxon>Pezizomycotina</taxon>
        <taxon>Leotiomycetes</taxon>
        <taxon>Helotiales</taxon>
        <taxon>Tricladiaceae</taxon>
        <taxon>Cudoniella</taxon>
    </lineage>
</organism>
<dbReference type="SMART" id="SM00325">
    <property type="entry name" value="RhoGEF"/>
    <property type="match status" value="1"/>
</dbReference>
<sequence length="1339" mass="149056">MKLTRNSGFEDPVRRKIPELQKVDFAARRATIQRAYTKSIHEKEQKQIRAENMRRLSERHDQIAIAAANLKTETPQIIPETPPVPEAESQQNPEPSPKPLQITTSFPQTEPVAIRGNSFAMDQDSPTLGMPGTFIDDDEPPSAVTDIDNEPQTEQARLGRIPSVKHLEPSRLSSQIVFTSDELSPEQALFGINHEQESIDIMLAPTPVDEPRTNLPSRIDDQSQNPSPPGAFHDDKYAQPTITATLVTESPEGASPFVSRSVTPFESADDRSVRDERAVVQDVVKPADETLQIPPEAFYTEEPDYAVSPESPNGSHLQLPTLRTALAPPSVAASDVERDYLTTPVTDMEDEGSEVGEAERSDPQETFATFGADQEILSRSRFYRTSHQSSWTDYSVDSALEQSGQEDGLKSLSIPVVEEPEKKPTPPPRERSASPTPPVPPKPEGYSPLPSPGFVANSPRFPSPSSHQLPPLSTGNEFSMGWSDRPSFSSSTTPLWPDYSPPLPPVPPQLDEPSPIRPTREPPLPGIQTQRPPSSAYQGSHHDVSNTVESRRPSDDLYSEQPSTPMTGEEEKKGGNDVNSRLFKRMCLIKELIDTESTYIKDLNVVEEIYKGTAEACPKLDAGDIKVLFRNTNEIIAFGTKLLDDLKLAASPVYSPRSNKSRLSKTNTNTADSPNAEDRFSMAPTVHELSEDERDLQTTIGKAFGKHIDQMQVVYAEFLKTNEQATSRLAALETDGSVKVWLGECNIVAKDLTTAWSLDALLVKPVQRITRYQLMISELIKCTPDYHPDLESLQKSHRQIIDMLVYIDELKKRIQMVGKIVSSRKRKDSDVRTGIAKAFGLARPERVQGRIPEDDVYQKVHERYQDDYLRLQVVLRDVEYYTRQISTYVSNVLQYLSAMEMVMRMSPGPYPEIESKWTRFNISMRDMGTVALVNHIACIRLRVIEPFEQIIQLYGPPGLTIKKRAKRRLDYEKGVLAKNSGAKLNEKESAKVEEYEALNETLKIELVILSKKTELLGQFCIGSFVMIQHEWWGIWQKKLKAVLEESQLPKEIVDIVTMFNRDYKFVEGRAQELGIINGNFTGIPENAGSVGKPSDAEKKGRPSNLSSRSRGLSINSERTPSLPTPEFAKRHSGQFSLSPVGLAPNVPQFAYSSQPYSTGHSRAGSGSPATPDGIPGSRPSGSTLARPSTGRSFTSDSGAQRMSNDYNTTYRRESGSTYNSNSYHMDGPPVSSRPYSGIFHSAMPMQDGPEDSQRSSRNSSRDRNVSGGYNVLYLAASLFEFNISATKSEAGYPYLTYQAGEIFDVIGEKGELWLAKNQDDPSDQVGWIWSKHFARLASD</sequence>
<dbReference type="InterPro" id="IPR035899">
    <property type="entry name" value="DBL_dom_sf"/>
</dbReference>
<dbReference type="EMBL" id="JAAMPI010000452">
    <property type="protein sequence ID" value="KAF4631363.1"/>
    <property type="molecule type" value="Genomic_DNA"/>
</dbReference>